<dbReference type="EMBL" id="NAJO01000026">
    <property type="protein sequence ID" value="OQO02790.1"/>
    <property type="molecule type" value="Genomic_DNA"/>
</dbReference>
<evidence type="ECO:0000313" key="3">
    <source>
        <dbReference type="Proteomes" id="UP000192596"/>
    </source>
</evidence>
<accession>A0A1V8SUR0</accession>
<protein>
    <submittedName>
        <fullName evidence="2">Uncharacterized protein</fullName>
    </submittedName>
</protein>
<evidence type="ECO:0000313" key="2">
    <source>
        <dbReference type="EMBL" id="OQO02790.1"/>
    </source>
</evidence>
<feature type="region of interest" description="Disordered" evidence="1">
    <location>
        <begin position="52"/>
        <end position="72"/>
    </location>
</feature>
<dbReference type="Proteomes" id="UP000192596">
    <property type="component" value="Unassembled WGS sequence"/>
</dbReference>
<dbReference type="InParanoid" id="A0A1V8SUR0"/>
<keyword evidence="3" id="KW-1185">Reference proteome</keyword>
<comment type="caution">
    <text evidence="2">The sequence shown here is derived from an EMBL/GenBank/DDBJ whole genome shotgun (WGS) entry which is preliminary data.</text>
</comment>
<proteinExistence type="predicted"/>
<name>A0A1V8SUR0_9PEZI</name>
<evidence type="ECO:0000256" key="1">
    <source>
        <dbReference type="SAM" id="MobiDB-lite"/>
    </source>
</evidence>
<organism evidence="2 3">
    <name type="scientific">Cryoendolithus antarcticus</name>
    <dbReference type="NCBI Taxonomy" id="1507870"/>
    <lineage>
        <taxon>Eukaryota</taxon>
        <taxon>Fungi</taxon>
        <taxon>Dikarya</taxon>
        <taxon>Ascomycota</taxon>
        <taxon>Pezizomycotina</taxon>
        <taxon>Dothideomycetes</taxon>
        <taxon>Dothideomycetidae</taxon>
        <taxon>Cladosporiales</taxon>
        <taxon>Cladosporiaceae</taxon>
        <taxon>Cryoendolithus</taxon>
    </lineage>
</organism>
<dbReference type="AlphaFoldDB" id="A0A1V8SUR0"/>
<gene>
    <name evidence="2" type="ORF">B0A48_11073</name>
</gene>
<sequence>MKSELLEAFARLTLADTCSIPAFTTRFERHQLATSVGISTYRKRQWACEEPNKRSLRPGNAALQSTEPPTPHLEEAEMIRESEAHDHQTRTTQAATTPDELVDARKFKIATSLLSLPPELRLLIYYIVFADVLGQEALSRIDCYPLPPLLLCYTTGMDDVVEGFASWTLSDALSDMDVAHQRSLQQGLSTAKATPLDTPEREYQPIHSRSATQPNIPARNLVVYRTNMEESDPCFRAGTFCTDASLDVKWNNSKRCGRQATRDANLRLLHSITAPLQSNPEALINREAMLDWRRSQLGWVK</sequence>
<reference evidence="3" key="1">
    <citation type="submission" date="2017-03" db="EMBL/GenBank/DDBJ databases">
        <title>Genomes of endolithic fungi from Antarctica.</title>
        <authorList>
            <person name="Coleine C."/>
            <person name="Masonjones S."/>
            <person name="Stajich J.E."/>
        </authorList>
    </citation>
    <scope>NUCLEOTIDE SEQUENCE [LARGE SCALE GENOMIC DNA]</scope>
    <source>
        <strain evidence="3">CCFEE 5527</strain>
    </source>
</reference>